<dbReference type="PANTHER" id="PTHR12143:SF43">
    <property type="entry name" value="PUTATIVE-RELATED"/>
    <property type="match status" value="1"/>
</dbReference>
<dbReference type="InterPro" id="IPR012939">
    <property type="entry name" value="Glyco_hydro_92"/>
</dbReference>
<feature type="domain" description="Glycosyl hydrolase family 92 N-terminal" evidence="4">
    <location>
        <begin position="47"/>
        <end position="316"/>
    </location>
</feature>
<feature type="domain" description="Glycosyl hydrolase family 92" evidence="3">
    <location>
        <begin position="347"/>
        <end position="799"/>
    </location>
</feature>
<keyword evidence="2" id="KW-0732">Signal</keyword>
<dbReference type="Pfam" id="PF07971">
    <property type="entry name" value="Glyco_hydro_92"/>
    <property type="match status" value="1"/>
</dbReference>
<dbReference type="InterPro" id="IPR014718">
    <property type="entry name" value="GH-type_carb-bd"/>
</dbReference>
<dbReference type="InterPro" id="IPR008928">
    <property type="entry name" value="6-hairpin_glycosidase_sf"/>
</dbReference>
<protein>
    <submittedName>
        <fullName evidence="5">CAZyme family GH92</fullName>
    </submittedName>
</protein>
<evidence type="ECO:0000259" key="4">
    <source>
        <dbReference type="Pfam" id="PF17678"/>
    </source>
</evidence>
<dbReference type="AlphaFoldDB" id="A0A8H7KHT6"/>
<dbReference type="NCBIfam" id="TIGR01180">
    <property type="entry name" value="aman2_put"/>
    <property type="match status" value="1"/>
</dbReference>
<evidence type="ECO:0000313" key="6">
    <source>
        <dbReference type="Proteomes" id="UP000629468"/>
    </source>
</evidence>
<dbReference type="GO" id="GO:0005829">
    <property type="term" value="C:cytosol"/>
    <property type="evidence" value="ECO:0007669"/>
    <property type="project" value="TreeGrafter"/>
</dbReference>
<dbReference type="Gene3D" id="2.70.98.10">
    <property type="match status" value="1"/>
</dbReference>
<feature type="signal peptide" evidence="2">
    <location>
        <begin position="1"/>
        <end position="18"/>
    </location>
</feature>
<dbReference type="InterPro" id="IPR050883">
    <property type="entry name" value="PNGase"/>
</dbReference>
<dbReference type="GO" id="GO:0005634">
    <property type="term" value="C:nucleus"/>
    <property type="evidence" value="ECO:0007669"/>
    <property type="project" value="TreeGrafter"/>
</dbReference>
<dbReference type="Proteomes" id="UP000629468">
    <property type="component" value="Unassembled WGS sequence"/>
</dbReference>
<organism evidence="5 6">
    <name type="scientific">Agaricus bisporus var. burnettii</name>
    <dbReference type="NCBI Taxonomy" id="192524"/>
    <lineage>
        <taxon>Eukaryota</taxon>
        <taxon>Fungi</taxon>
        <taxon>Dikarya</taxon>
        <taxon>Basidiomycota</taxon>
        <taxon>Agaricomycotina</taxon>
        <taxon>Agaricomycetes</taxon>
        <taxon>Agaricomycetidae</taxon>
        <taxon>Agaricales</taxon>
        <taxon>Agaricineae</taxon>
        <taxon>Agaricaceae</taxon>
        <taxon>Agaricus</taxon>
    </lineage>
</organism>
<sequence length="864" mass="95999">MITRTIVLGALLAVVSKAYIFQPDKTPFGRFLPFDQHRIPRSEAVDHVNLLIGNGGDTPNGSGGMIPSTGPPFAMTRWVAQTQENYVSATPYNVTKKTVHGFQATRQPAIWMGESGSIALVPGVAAEGNTANIKWEFDKRGLPFDDTFRVPGEEIISPAYYAIELSDEMGGHIRVEQASTSRAAHFRMRFELANANDHPYLYIDVARPSVTGSDPANLTQPMGYVEINPETREICGFSTERQDDIITPVSGRETASSFHGYFCARFDVNIGSHGIIKNGEVRDGANKAFGGPLGAYVLFARPKNQPISFTARVGTSFISIDQARMNLELEIPNPQPDLTNSHGMMLGTLEHTAAGVRQQWKDKLELFKIQGATDIQKEIFYTAVAHTFQYPSEQHEFKKYWSGYVGEVLPLVAGEQSYTGYSIWDTFRAAWAWQILFAPERLPGFVHSMLLDYKQSGWLPMWKNIVETNIMIGTHADSLIAEAVKKGVTGFDRELAWEAVWKDATVAPKDDATTQYDDRQENVDYEARAGLSSSYNVEGKGWVADDLHSESASRTLDYAYDDYAAYVLAKELGKPEAEFLLERSKRTPFTLWNEKTGFFEARNGDGSWAGEDRGWTEGDKWAYSFDVVHDIPQLIEKRGGNVGFVKSLEEHFNGGHNDHTNEPSHHIPYLYALSGAAWKTQERVREIAQNDYTNTPTGLSGNEDCGQMSAWYLFTSLGFYPVNPVSGEYVIGSPLLDRVDIELPPPLGEVHGKNLTIVSLGGSKLPYVKSVQVNGVYLEKPIITHEQIIEGGVIVFTMSGRIEEWGNDPQVLQALDANVGQLAAELADSEMAKKMEKGHDTAKKETVAHQKESQQNPLPDRNEL</sequence>
<name>A0A8H7KHT6_AGABI</name>
<dbReference type="EMBL" id="JABXXO010000006">
    <property type="protein sequence ID" value="KAF7776508.1"/>
    <property type="molecule type" value="Genomic_DNA"/>
</dbReference>
<dbReference type="GO" id="GO:0000224">
    <property type="term" value="F:peptide-N4-(N-acetyl-beta-glucosaminyl)asparagine amidase activity"/>
    <property type="evidence" value="ECO:0007669"/>
    <property type="project" value="TreeGrafter"/>
</dbReference>
<dbReference type="FunFam" id="1.20.1050.60:FF:000001">
    <property type="entry name" value="Putative alpha-1,2-mannosidase"/>
    <property type="match status" value="1"/>
</dbReference>
<dbReference type="InterPro" id="IPR005887">
    <property type="entry name" value="GH92_a_mannosidase_put"/>
</dbReference>
<dbReference type="GO" id="GO:0030246">
    <property type="term" value="F:carbohydrate binding"/>
    <property type="evidence" value="ECO:0007669"/>
    <property type="project" value="InterPro"/>
</dbReference>
<proteinExistence type="predicted"/>
<dbReference type="Gene3D" id="1.20.1610.10">
    <property type="entry name" value="alpha-1,2-mannosidases domains"/>
    <property type="match status" value="1"/>
</dbReference>
<reference evidence="5 6" key="1">
    <citation type="journal article" name="Sci. Rep.">
        <title>Telomere-to-telomere assembled and centromere annotated genomes of the two main subspecies of the button mushroom Agaricus bisporus reveal especially polymorphic chromosome ends.</title>
        <authorList>
            <person name="Sonnenberg A.S.M."/>
            <person name="Sedaghat-Telgerd N."/>
            <person name="Lavrijssen B."/>
            <person name="Ohm R.A."/>
            <person name="Hendrickx P.M."/>
            <person name="Scholtmeijer K."/>
            <person name="Baars J.J.P."/>
            <person name="van Peer A."/>
        </authorList>
    </citation>
    <scope>NUCLEOTIDE SEQUENCE [LARGE SCALE GENOMIC DNA]</scope>
    <source>
        <strain evidence="5 6">H119_p4</strain>
    </source>
</reference>
<evidence type="ECO:0000256" key="1">
    <source>
        <dbReference type="SAM" id="MobiDB-lite"/>
    </source>
</evidence>
<dbReference type="SUPFAM" id="SSF48208">
    <property type="entry name" value="Six-hairpin glycosidases"/>
    <property type="match status" value="1"/>
</dbReference>
<evidence type="ECO:0000256" key="2">
    <source>
        <dbReference type="SAM" id="SignalP"/>
    </source>
</evidence>
<feature type="chain" id="PRO_5034998698" evidence="2">
    <location>
        <begin position="19"/>
        <end position="864"/>
    </location>
</feature>
<dbReference type="Gene3D" id="3.30.2080.10">
    <property type="entry name" value="GH92 mannosidase domain"/>
    <property type="match status" value="1"/>
</dbReference>
<feature type="compositionally biased region" description="Basic and acidic residues" evidence="1">
    <location>
        <begin position="831"/>
        <end position="852"/>
    </location>
</feature>
<evidence type="ECO:0000259" key="3">
    <source>
        <dbReference type="Pfam" id="PF07971"/>
    </source>
</evidence>
<dbReference type="Gene3D" id="1.20.1050.60">
    <property type="entry name" value="alpha-1,2-mannosidase"/>
    <property type="match status" value="1"/>
</dbReference>
<dbReference type="GO" id="GO:0006516">
    <property type="term" value="P:glycoprotein catabolic process"/>
    <property type="evidence" value="ECO:0007669"/>
    <property type="project" value="TreeGrafter"/>
</dbReference>
<feature type="region of interest" description="Disordered" evidence="1">
    <location>
        <begin position="831"/>
        <end position="864"/>
    </location>
</feature>
<dbReference type="InterPro" id="IPR041371">
    <property type="entry name" value="GH92_N"/>
</dbReference>
<dbReference type="FunFam" id="3.30.2080.10:FF:000001">
    <property type="entry name" value="Alpha-1,2-mannosidase subfamily"/>
    <property type="match status" value="1"/>
</dbReference>
<gene>
    <name evidence="5" type="ORF">Agabi119p4_4901</name>
</gene>
<dbReference type="PANTHER" id="PTHR12143">
    <property type="entry name" value="PEPTIDE N-GLYCANASE PNGASE -RELATED"/>
    <property type="match status" value="1"/>
</dbReference>
<comment type="caution">
    <text evidence="5">The sequence shown here is derived from an EMBL/GenBank/DDBJ whole genome shotgun (WGS) entry which is preliminary data.</text>
</comment>
<accession>A0A8H7KHT6</accession>
<dbReference type="GO" id="GO:0005975">
    <property type="term" value="P:carbohydrate metabolic process"/>
    <property type="evidence" value="ECO:0007669"/>
    <property type="project" value="InterPro"/>
</dbReference>
<evidence type="ECO:0000313" key="5">
    <source>
        <dbReference type="EMBL" id="KAF7776508.1"/>
    </source>
</evidence>
<dbReference type="Pfam" id="PF17678">
    <property type="entry name" value="Glyco_hydro_92N"/>
    <property type="match status" value="1"/>
</dbReference>